<sequence>MMSDCVETAVHPVISVETIGTAMCTLCGYWIVHQNKMMEQHCRTEKMGVRRRRARSRGKSASRVEARAVALVASVVYLENARCDKLVGTPVIIDTDAQH</sequence>
<keyword evidence="1" id="KW-0812">Transmembrane</keyword>
<keyword evidence="1" id="KW-0472">Membrane</keyword>
<proteinExistence type="predicted"/>
<organism evidence="2 3">
    <name type="scientific">Aspergillus uvarum CBS 121591</name>
    <dbReference type="NCBI Taxonomy" id="1448315"/>
    <lineage>
        <taxon>Eukaryota</taxon>
        <taxon>Fungi</taxon>
        <taxon>Dikarya</taxon>
        <taxon>Ascomycota</taxon>
        <taxon>Pezizomycotina</taxon>
        <taxon>Eurotiomycetes</taxon>
        <taxon>Eurotiomycetidae</taxon>
        <taxon>Eurotiales</taxon>
        <taxon>Aspergillaceae</taxon>
        <taxon>Aspergillus</taxon>
        <taxon>Aspergillus subgen. Circumdati</taxon>
    </lineage>
</organism>
<protein>
    <submittedName>
        <fullName evidence="2">Uncharacterized protein</fullName>
    </submittedName>
</protein>
<evidence type="ECO:0000256" key="1">
    <source>
        <dbReference type="SAM" id="Phobius"/>
    </source>
</evidence>
<keyword evidence="3" id="KW-1185">Reference proteome</keyword>
<feature type="transmembrane region" description="Helical" evidence="1">
    <location>
        <begin position="12"/>
        <end position="32"/>
    </location>
</feature>
<gene>
    <name evidence="2" type="ORF">BO82DRAFT_120706</name>
</gene>
<keyword evidence="1" id="KW-1133">Transmembrane helix</keyword>
<name>A0A319CN20_9EURO</name>
<dbReference type="GeneID" id="37132623"/>
<dbReference type="VEuPathDB" id="FungiDB:BO82DRAFT_120706"/>
<accession>A0A319CN20</accession>
<evidence type="ECO:0000313" key="2">
    <source>
        <dbReference type="EMBL" id="PYH80103.1"/>
    </source>
</evidence>
<dbReference type="EMBL" id="KZ821713">
    <property type="protein sequence ID" value="PYH80103.1"/>
    <property type="molecule type" value="Genomic_DNA"/>
</dbReference>
<dbReference type="RefSeq" id="XP_025490303.1">
    <property type="nucleotide sequence ID" value="XM_025629882.1"/>
</dbReference>
<dbReference type="Proteomes" id="UP000248340">
    <property type="component" value="Unassembled WGS sequence"/>
</dbReference>
<reference evidence="2 3" key="1">
    <citation type="submission" date="2016-12" db="EMBL/GenBank/DDBJ databases">
        <title>The genomes of Aspergillus section Nigri reveals drivers in fungal speciation.</title>
        <authorList>
            <consortium name="DOE Joint Genome Institute"/>
            <person name="Vesth T.C."/>
            <person name="Nybo J."/>
            <person name="Theobald S."/>
            <person name="Brandl J."/>
            <person name="Frisvad J.C."/>
            <person name="Nielsen K.F."/>
            <person name="Lyhne E.K."/>
            <person name="Kogle M.E."/>
            <person name="Kuo A."/>
            <person name="Riley R."/>
            <person name="Clum A."/>
            <person name="Nolan M."/>
            <person name="Lipzen A."/>
            <person name="Salamov A."/>
            <person name="Henrissat B."/>
            <person name="Wiebenga A."/>
            <person name="De Vries R.P."/>
            <person name="Grigoriev I.V."/>
            <person name="Mortensen U.H."/>
            <person name="Andersen M.R."/>
            <person name="Baker S.E."/>
        </authorList>
    </citation>
    <scope>NUCLEOTIDE SEQUENCE [LARGE SCALE GENOMIC DNA]</scope>
    <source>
        <strain evidence="2 3">CBS 121591</strain>
    </source>
</reference>
<dbReference type="AlphaFoldDB" id="A0A319CN20"/>
<evidence type="ECO:0000313" key="3">
    <source>
        <dbReference type="Proteomes" id="UP000248340"/>
    </source>
</evidence>